<dbReference type="SUPFAM" id="SSF55781">
    <property type="entry name" value="GAF domain-like"/>
    <property type="match status" value="1"/>
</dbReference>
<dbReference type="InterPro" id="IPR035919">
    <property type="entry name" value="EAL_sf"/>
</dbReference>
<dbReference type="Gene3D" id="3.30.450.20">
    <property type="entry name" value="PAS domain"/>
    <property type="match status" value="1"/>
</dbReference>
<evidence type="ECO:0000259" key="3">
    <source>
        <dbReference type="PROSITE" id="PS50887"/>
    </source>
</evidence>
<dbReference type="Pfam" id="PF00990">
    <property type="entry name" value="GGDEF"/>
    <property type="match status" value="1"/>
</dbReference>
<dbReference type="GO" id="GO:0006355">
    <property type="term" value="P:regulation of DNA-templated transcription"/>
    <property type="evidence" value="ECO:0007669"/>
    <property type="project" value="InterPro"/>
</dbReference>
<evidence type="ECO:0000259" key="2">
    <source>
        <dbReference type="PROSITE" id="PS50883"/>
    </source>
</evidence>
<dbReference type="GeneID" id="79188430"/>
<dbReference type="InterPro" id="IPR012226">
    <property type="entry name" value="Diguanyl_cyclase/Pdiesterase"/>
</dbReference>
<dbReference type="CDD" id="cd01949">
    <property type="entry name" value="GGDEF"/>
    <property type="match status" value="1"/>
</dbReference>
<gene>
    <name evidence="4" type="ORF">Gxy13693_005_009</name>
</gene>
<dbReference type="InterPro" id="IPR043128">
    <property type="entry name" value="Rev_trsase/Diguanyl_cyclase"/>
</dbReference>
<dbReference type="InterPro" id="IPR000014">
    <property type="entry name" value="PAS"/>
</dbReference>
<protein>
    <submittedName>
        <fullName evidence="4">Diguanylate cyclase/phosphodiesterase</fullName>
    </submittedName>
</protein>
<sequence length="740" mass="81869">MGKEVFPVTEENVNSGICMDMLEQARDGVIIIDDRNCIVFFNHAAEKLWEYTADEVMGRNVKCLVPTEYRSQHDGFIAHNRETGINRIVGTSREITFESKSGDYVSAEMSISTALIGPDKKRYYMAFMKGVTEESHRRKLLDLQNTVFRSLSGDMLIQDVADLVCQGVEEFVPNSVAVLMLLTSDHTLQILSGSGLPRRFATALEHMTLTEADITALANDLDEASSVVWESYRSLGISLGLHDCWASAIRAPNGKISGILALYSRNQHKVAEWPRKIVSGAVPFCGVVIEQYEARQHISQLANYDPLTGFLNRTSLHKVLRNMISQPGDNHFAVLLLDLDRFRDINDALGHVQGDTFLKVIAERLKKLCRSNYVLSRSGGDDFVIVIPNATADMAVDFTKTIINAMQRPLDVAGNQLSASFSTGIATFPENGPDGESLISHAEVAMRQAKKEARGSYRLVSTIDSKDAQDRLVLGSALRDSLSKGLLNLHYQPQIEARTGQIYGVEALARWNHPTLGNIFPSRFIAVAEETGQIEAIGRWSLEEACRQIVAWERDGVHIPVVSVNLSAAHFHNRGLVPMIAALLDKYGLAPERLTVEITESVMMEESEETMNVLAAIRKLGVGLSMDDFGTGFSSLSRLTRLPLTEIKIDRSFIMNLEHDANAQAVTTAVIGIGNRLGMTVVTEGVETEAQYDLLESLHCDVLQGYLFARPMSATDLEAWARQPRLLMPAMTRKPDQGQS</sequence>
<dbReference type="NCBIfam" id="TIGR00254">
    <property type="entry name" value="GGDEF"/>
    <property type="match status" value="1"/>
</dbReference>
<dbReference type="NCBIfam" id="TIGR00229">
    <property type="entry name" value="sensory_box"/>
    <property type="match status" value="1"/>
</dbReference>
<accession>A0A0D6Q5A8</accession>
<dbReference type="CDD" id="cd00130">
    <property type="entry name" value="PAS"/>
    <property type="match status" value="1"/>
</dbReference>
<dbReference type="SUPFAM" id="SSF141868">
    <property type="entry name" value="EAL domain-like"/>
    <property type="match status" value="1"/>
</dbReference>
<dbReference type="InterPro" id="IPR001633">
    <property type="entry name" value="EAL_dom"/>
</dbReference>
<dbReference type="PANTHER" id="PTHR44757:SF2">
    <property type="entry name" value="BIOFILM ARCHITECTURE MAINTENANCE PROTEIN MBAA"/>
    <property type="match status" value="1"/>
</dbReference>
<dbReference type="AlphaFoldDB" id="A0A0D6Q5A8"/>
<proteinExistence type="predicted"/>
<dbReference type="InterPro" id="IPR029787">
    <property type="entry name" value="Nucleotide_cyclase"/>
</dbReference>
<organism evidence="4 5">
    <name type="scientific">Komagataeibacter xylinus NBRC 13693</name>
    <dbReference type="NCBI Taxonomy" id="1234668"/>
    <lineage>
        <taxon>Bacteria</taxon>
        <taxon>Pseudomonadati</taxon>
        <taxon>Pseudomonadota</taxon>
        <taxon>Alphaproteobacteria</taxon>
        <taxon>Acetobacterales</taxon>
        <taxon>Acetobacteraceae</taxon>
        <taxon>Komagataeibacter</taxon>
    </lineage>
</organism>
<dbReference type="SMART" id="SM00267">
    <property type="entry name" value="GGDEF"/>
    <property type="match status" value="1"/>
</dbReference>
<dbReference type="EMBL" id="BANJ01000005">
    <property type="protein sequence ID" value="GAN98528.1"/>
    <property type="molecule type" value="Genomic_DNA"/>
</dbReference>
<reference evidence="4 5" key="1">
    <citation type="submission" date="2012-11" db="EMBL/GenBank/DDBJ databases">
        <title>Whole genome sequence of Gluconacetobacter xylinus NBRC 13693.</title>
        <authorList>
            <person name="Azuma Y."/>
            <person name="Higashiura N."/>
            <person name="Hirakawa H."/>
            <person name="Matsushita K."/>
        </authorList>
    </citation>
    <scope>NUCLEOTIDE SEQUENCE [LARGE SCALE GENOMIC DNA]</scope>
    <source>
        <strain evidence="4 5">NBRC 13693</strain>
    </source>
</reference>
<dbReference type="InterPro" id="IPR035965">
    <property type="entry name" value="PAS-like_dom_sf"/>
</dbReference>
<evidence type="ECO:0000313" key="4">
    <source>
        <dbReference type="EMBL" id="GAN98528.1"/>
    </source>
</evidence>
<dbReference type="Gene3D" id="3.20.20.450">
    <property type="entry name" value="EAL domain"/>
    <property type="match status" value="1"/>
</dbReference>
<dbReference type="Gene3D" id="3.30.70.270">
    <property type="match status" value="1"/>
</dbReference>
<feature type="domain" description="PAS" evidence="1">
    <location>
        <begin position="21"/>
        <end position="60"/>
    </location>
</feature>
<dbReference type="SMART" id="SM00052">
    <property type="entry name" value="EAL"/>
    <property type="match status" value="1"/>
</dbReference>
<dbReference type="RefSeq" id="WP_010514449.1">
    <property type="nucleotide sequence ID" value="NZ_BANJ01000005.1"/>
</dbReference>
<dbReference type="InterPro" id="IPR000160">
    <property type="entry name" value="GGDEF_dom"/>
</dbReference>
<evidence type="ECO:0000259" key="1">
    <source>
        <dbReference type="PROSITE" id="PS50112"/>
    </source>
</evidence>
<dbReference type="Gene3D" id="3.30.450.40">
    <property type="match status" value="1"/>
</dbReference>
<evidence type="ECO:0000313" key="5">
    <source>
        <dbReference type="Proteomes" id="UP000032683"/>
    </source>
</evidence>
<dbReference type="FunFam" id="3.20.20.450:FF:000001">
    <property type="entry name" value="Cyclic di-GMP phosphodiesterase yahA"/>
    <property type="match status" value="1"/>
</dbReference>
<dbReference type="InterPro" id="IPR029016">
    <property type="entry name" value="GAF-like_dom_sf"/>
</dbReference>
<dbReference type="PROSITE" id="PS50883">
    <property type="entry name" value="EAL"/>
    <property type="match status" value="1"/>
</dbReference>
<dbReference type="Proteomes" id="UP000032683">
    <property type="component" value="Unassembled WGS sequence"/>
</dbReference>
<dbReference type="PROSITE" id="PS50887">
    <property type="entry name" value="GGDEF"/>
    <property type="match status" value="1"/>
</dbReference>
<dbReference type="SMART" id="SM00091">
    <property type="entry name" value="PAS"/>
    <property type="match status" value="1"/>
</dbReference>
<comment type="caution">
    <text evidence="4">The sequence shown here is derived from an EMBL/GenBank/DDBJ whole genome shotgun (WGS) entry which is preliminary data.</text>
</comment>
<dbReference type="SUPFAM" id="SSF55073">
    <property type="entry name" value="Nucleotide cyclase"/>
    <property type="match status" value="1"/>
</dbReference>
<dbReference type="SUPFAM" id="SSF55785">
    <property type="entry name" value="PYP-like sensor domain (PAS domain)"/>
    <property type="match status" value="1"/>
</dbReference>
<name>A0A0D6Q5A8_KOMXY</name>
<dbReference type="Pfam" id="PF00989">
    <property type="entry name" value="PAS"/>
    <property type="match status" value="1"/>
</dbReference>
<dbReference type="InterPro" id="IPR052155">
    <property type="entry name" value="Biofilm_reg_signaling"/>
</dbReference>
<feature type="domain" description="EAL" evidence="2">
    <location>
        <begin position="471"/>
        <end position="725"/>
    </location>
</feature>
<dbReference type="PROSITE" id="PS50112">
    <property type="entry name" value="PAS"/>
    <property type="match status" value="1"/>
</dbReference>
<dbReference type="PANTHER" id="PTHR44757">
    <property type="entry name" value="DIGUANYLATE CYCLASE DGCP"/>
    <property type="match status" value="1"/>
</dbReference>
<dbReference type="InterPro" id="IPR013767">
    <property type="entry name" value="PAS_fold"/>
</dbReference>
<dbReference type="Pfam" id="PF00563">
    <property type="entry name" value="EAL"/>
    <property type="match status" value="1"/>
</dbReference>
<feature type="domain" description="GGDEF" evidence="3">
    <location>
        <begin position="330"/>
        <end position="462"/>
    </location>
</feature>
<dbReference type="CDD" id="cd01948">
    <property type="entry name" value="EAL"/>
    <property type="match status" value="1"/>
</dbReference>
<dbReference type="PIRSF" id="PIRSF005925">
    <property type="entry name" value="Dos"/>
    <property type="match status" value="1"/>
</dbReference>